<protein>
    <recommendedName>
        <fullName evidence="4">Tetratricopeptide repeat-containing protein</fullName>
    </recommendedName>
</protein>
<dbReference type="Proteomes" id="UP000294662">
    <property type="component" value="Unassembled WGS sequence"/>
</dbReference>
<gene>
    <name evidence="2" type="ORF">E1B25_07620</name>
</gene>
<proteinExistence type="predicted"/>
<dbReference type="RefSeq" id="WP_132828175.1">
    <property type="nucleotide sequence ID" value="NZ_SMFP01000004.1"/>
</dbReference>
<evidence type="ECO:0000256" key="1">
    <source>
        <dbReference type="SAM" id="SignalP"/>
    </source>
</evidence>
<dbReference type="EMBL" id="SMFP01000004">
    <property type="protein sequence ID" value="TDE38882.1"/>
    <property type="molecule type" value="Genomic_DNA"/>
</dbReference>
<keyword evidence="1" id="KW-0732">Signal</keyword>
<sequence>MKKPTAAAVLLAGGVVAGAALASGVPPDASSLADLSRAARSTPGVARQGDMDLRRWPEDGFYKQLTTGIDALSSAHGPERPGVFLDMAELYLSQALLYEARSVLDGIEPETAQNIRRWRAMRDAVRLLGGEAVSDIQSSPLVTPSRPDRGMWLTLQAVAQGDEVMLRNNLAGALAAMAYQPRPVVRMVLPIFTEAAVEAGEARLAEQAISLLEEVPDLSGAPLGHYLRGRAALIQGNEKTALEYYFAASDGWDLYAARARLALADMALKDGGRGALLAARDVLEYGSGAWRGDRYERDLLRRLAGLYSATDDPFSALVARGKLMLRFPGTEAAVEAAVQARADMAEVYRDGAEGQLSLSQWVTLHMELVPLYRFFPEFALHSEALADRALQLGGTDLAAGEYRRAQALVQELADVSGVPVEEGRLVGLQLKLAHALSRGGQYVEARAVLEQIGVPEDPAQRQRVSASKASVLAELGDNDGVLRTHVASPDAGNLRDLALALSQAGSWTEAALFYKKLWASFPEVFTARDASYLLLAARKAGDVQAASRVVAAFPGLTDSETWVDIAASLMETPAPLAPLSLDAADTRLDSAARAIGTISARETGL</sequence>
<evidence type="ECO:0008006" key="4">
    <source>
        <dbReference type="Google" id="ProtNLM"/>
    </source>
</evidence>
<dbReference type="AlphaFoldDB" id="A0A4R5EVM2"/>
<reference evidence="2 3" key="1">
    <citation type="submission" date="2019-03" db="EMBL/GenBank/DDBJ databases">
        <authorList>
            <person name="Zhang S."/>
        </authorList>
    </citation>
    <scope>NUCLEOTIDE SEQUENCE [LARGE SCALE GENOMIC DNA]</scope>
    <source>
        <strain evidence="2 3">S4J41</strain>
    </source>
</reference>
<dbReference type="OrthoDB" id="7796036at2"/>
<feature type="signal peptide" evidence="1">
    <location>
        <begin position="1"/>
        <end position="22"/>
    </location>
</feature>
<accession>A0A4R5EVM2</accession>
<feature type="chain" id="PRO_5020891610" description="Tetratricopeptide repeat-containing protein" evidence="1">
    <location>
        <begin position="23"/>
        <end position="605"/>
    </location>
</feature>
<organism evidence="2 3">
    <name type="scientific">Antarcticimicrobium sediminis</name>
    <dbReference type="NCBI Taxonomy" id="2546227"/>
    <lineage>
        <taxon>Bacteria</taxon>
        <taxon>Pseudomonadati</taxon>
        <taxon>Pseudomonadota</taxon>
        <taxon>Alphaproteobacteria</taxon>
        <taxon>Rhodobacterales</taxon>
        <taxon>Paracoccaceae</taxon>
        <taxon>Antarcticimicrobium</taxon>
    </lineage>
</organism>
<evidence type="ECO:0000313" key="2">
    <source>
        <dbReference type="EMBL" id="TDE38882.1"/>
    </source>
</evidence>
<keyword evidence="3" id="KW-1185">Reference proteome</keyword>
<evidence type="ECO:0000313" key="3">
    <source>
        <dbReference type="Proteomes" id="UP000294662"/>
    </source>
</evidence>
<comment type="caution">
    <text evidence="2">The sequence shown here is derived from an EMBL/GenBank/DDBJ whole genome shotgun (WGS) entry which is preliminary data.</text>
</comment>
<name>A0A4R5EVM2_9RHOB</name>